<dbReference type="GO" id="GO:0016324">
    <property type="term" value="C:apical plasma membrane"/>
    <property type="evidence" value="ECO:0007669"/>
    <property type="project" value="UniProtKB-SubCell"/>
</dbReference>
<dbReference type="GO" id="GO:0009617">
    <property type="term" value="P:response to bacterium"/>
    <property type="evidence" value="ECO:0007669"/>
    <property type="project" value="Ensembl"/>
</dbReference>
<dbReference type="FunFam" id="2.10.25.10:FF:000866">
    <property type="entry name" value="Cubilin"/>
    <property type="match status" value="1"/>
</dbReference>
<dbReference type="EMBL" id="AAPE02027088">
    <property type="status" value="NOT_ANNOTATED_CDS"/>
    <property type="molecule type" value="Genomic_DNA"/>
</dbReference>
<dbReference type="Pfam" id="PF00008">
    <property type="entry name" value="EGF"/>
    <property type="match status" value="3"/>
</dbReference>
<accession>G1PVN9</accession>
<evidence type="ECO:0000256" key="26">
    <source>
        <dbReference type="ARBA" id="ARBA00037831"/>
    </source>
</evidence>
<dbReference type="GO" id="GO:0008203">
    <property type="term" value="P:cholesterol metabolic process"/>
    <property type="evidence" value="ECO:0007669"/>
    <property type="project" value="UniProtKB-KW"/>
</dbReference>
<keyword evidence="17 31" id="KW-1015">Disulfide bond</keyword>
<dbReference type="PANTHER" id="PTHR24251">
    <property type="entry name" value="OVOCHYMASE-RELATED"/>
    <property type="match status" value="1"/>
</dbReference>
<feature type="domain" description="CUB" evidence="33">
    <location>
        <begin position="1278"/>
        <end position="1389"/>
    </location>
</feature>
<dbReference type="FunFam" id="2.10.25.10:FF:000143">
    <property type="entry name" value="Protein crumbs 1"/>
    <property type="match status" value="1"/>
</dbReference>
<feature type="domain" description="CUB" evidence="33">
    <location>
        <begin position="3401"/>
        <end position="3513"/>
    </location>
</feature>
<evidence type="ECO:0000256" key="29">
    <source>
        <dbReference type="ARBA" id="ARBA00049703"/>
    </source>
</evidence>
<dbReference type="CDD" id="cd00041">
    <property type="entry name" value="CUB"/>
    <property type="match status" value="27"/>
</dbReference>
<evidence type="ECO:0000256" key="19">
    <source>
        <dbReference type="ARBA" id="ARBA00023176"/>
    </source>
</evidence>
<dbReference type="Pfam" id="PF00431">
    <property type="entry name" value="CUB"/>
    <property type="match status" value="27"/>
</dbReference>
<dbReference type="SMART" id="SM00179">
    <property type="entry name" value="EGF_CA"/>
    <property type="match status" value="7"/>
</dbReference>
<dbReference type="InterPro" id="IPR000742">
    <property type="entry name" value="EGF"/>
</dbReference>
<dbReference type="HOGENOM" id="CLU_000172_1_0_1"/>
<evidence type="ECO:0000256" key="6">
    <source>
        <dbReference type="ARBA" id="ARBA00022553"/>
    </source>
</evidence>
<dbReference type="GO" id="GO:0005903">
    <property type="term" value="C:brush border"/>
    <property type="evidence" value="ECO:0007669"/>
    <property type="project" value="Ensembl"/>
</dbReference>
<feature type="domain" description="EGF-like" evidence="34">
    <location>
        <begin position="395"/>
        <end position="430"/>
    </location>
</feature>
<feature type="domain" description="CUB" evidence="33">
    <location>
        <begin position="931"/>
        <end position="1041"/>
    </location>
</feature>
<dbReference type="FunFam" id="2.60.120.290:FF:000045">
    <property type="entry name" value="Cubilin"/>
    <property type="match status" value="1"/>
</dbReference>
<dbReference type="GO" id="GO:0006898">
    <property type="term" value="P:receptor-mediated endocytosis"/>
    <property type="evidence" value="ECO:0007669"/>
    <property type="project" value="Ensembl"/>
</dbReference>
<feature type="domain" description="CUB" evidence="33">
    <location>
        <begin position="2809"/>
        <end position="2923"/>
    </location>
</feature>
<dbReference type="GO" id="GO:0031528">
    <property type="term" value="C:microvillus membrane"/>
    <property type="evidence" value="ECO:0007669"/>
    <property type="project" value="Ensembl"/>
</dbReference>
<dbReference type="InterPro" id="IPR000859">
    <property type="entry name" value="CUB_dom"/>
</dbReference>
<dbReference type="InterPro" id="IPR001881">
    <property type="entry name" value="EGF-like_Ca-bd_dom"/>
</dbReference>
<dbReference type="PROSITE" id="PS01180">
    <property type="entry name" value="CUB"/>
    <property type="match status" value="27"/>
</dbReference>
<feature type="disulfide bond" evidence="31">
    <location>
        <begin position="158"/>
        <end position="167"/>
    </location>
</feature>
<dbReference type="eggNOG" id="KOG4292">
    <property type="taxonomic scope" value="Eukaryota"/>
</dbReference>
<feature type="domain" description="EGF-like" evidence="34">
    <location>
        <begin position="349"/>
        <end position="388"/>
    </location>
</feature>
<dbReference type="FunFam" id="2.60.120.290:FF:000013">
    <property type="entry name" value="Membrane frizzled-related protein"/>
    <property type="match status" value="9"/>
</dbReference>
<dbReference type="FunFam" id="2.60.120.290:FF:000003">
    <property type="entry name" value="Neuropilin"/>
    <property type="match status" value="4"/>
</dbReference>
<comment type="subcellular location">
    <subcellularLocation>
        <location evidence="26">Apical cell membrane</location>
        <topology evidence="26">Peripheral membrane protein</topology>
    </subcellularLocation>
    <subcellularLocation>
        <location evidence="1">Endosome</location>
    </subcellularLocation>
    <subcellularLocation>
        <location evidence="24">Lysosome membrane</location>
        <topology evidence="24">Peripheral membrane protein</topology>
    </subcellularLocation>
    <subcellularLocation>
        <location evidence="27">Membrane</location>
        <location evidence="27">Coated pit</location>
    </subcellularLocation>
</comment>
<dbReference type="GO" id="GO:0015889">
    <property type="term" value="P:cobalamin transport"/>
    <property type="evidence" value="ECO:0007669"/>
    <property type="project" value="Ensembl"/>
</dbReference>
<evidence type="ECO:0000256" key="16">
    <source>
        <dbReference type="ARBA" id="ARBA00023136"/>
    </source>
</evidence>
<dbReference type="Pfam" id="PF12947">
    <property type="entry name" value="EGF_3"/>
    <property type="match status" value="1"/>
</dbReference>
<protein>
    <recommendedName>
        <fullName evidence="25">Cubilin</fullName>
    </recommendedName>
</protein>
<dbReference type="GO" id="GO:0051649">
    <property type="term" value="P:establishment of localization in cell"/>
    <property type="evidence" value="ECO:0007669"/>
    <property type="project" value="Ensembl"/>
</dbReference>
<feature type="chain" id="PRO_5003419115" description="Cubilin" evidence="32">
    <location>
        <begin position="24"/>
        <end position="3629"/>
    </location>
</feature>
<keyword evidence="20" id="KW-0325">Glycoprotein</keyword>
<keyword evidence="14" id="KW-0653">Protein transport</keyword>
<evidence type="ECO:0000256" key="7">
    <source>
        <dbReference type="ARBA" id="ARBA00022628"/>
    </source>
</evidence>
<dbReference type="InterPro" id="IPR024731">
    <property type="entry name" value="NELL2-like_EGF"/>
</dbReference>
<dbReference type="Pfam" id="PF07645">
    <property type="entry name" value="EGF_CA"/>
    <property type="match status" value="3"/>
</dbReference>
<dbReference type="GO" id="GO:0043235">
    <property type="term" value="C:receptor complex"/>
    <property type="evidence" value="ECO:0007669"/>
    <property type="project" value="Ensembl"/>
</dbReference>
<keyword evidence="16" id="KW-0472">Membrane</keyword>
<dbReference type="PROSITE" id="PS01187">
    <property type="entry name" value="EGF_CA"/>
    <property type="match status" value="3"/>
</dbReference>
<proteinExistence type="predicted"/>
<feature type="disulfide bond" evidence="30">
    <location>
        <begin position="2336"/>
        <end position="2363"/>
    </location>
</feature>
<evidence type="ECO:0000256" key="13">
    <source>
        <dbReference type="ARBA" id="ARBA00022837"/>
    </source>
</evidence>
<evidence type="ECO:0000256" key="4">
    <source>
        <dbReference type="ARBA" id="ARBA00022536"/>
    </source>
</evidence>
<dbReference type="InParanoid" id="G1PVN9"/>
<keyword evidence="12" id="KW-0967">Endosome</keyword>
<dbReference type="InterPro" id="IPR000152">
    <property type="entry name" value="EGF-type_Asp/Asn_hydroxyl_site"/>
</dbReference>
<dbReference type="GO" id="GO:0005794">
    <property type="term" value="C:Golgi apparatus"/>
    <property type="evidence" value="ECO:0007669"/>
    <property type="project" value="Ensembl"/>
</dbReference>
<keyword evidence="15" id="KW-0443">Lipid metabolism</keyword>
<evidence type="ECO:0000256" key="15">
    <source>
        <dbReference type="ARBA" id="ARBA00023098"/>
    </source>
</evidence>
<evidence type="ECO:0000313" key="35">
    <source>
        <dbReference type="Ensembl" id="ENSMLUP00000015416.2"/>
    </source>
</evidence>
<dbReference type="SMART" id="SM00181">
    <property type="entry name" value="EGF"/>
    <property type="match status" value="8"/>
</dbReference>
<reference evidence="35" key="3">
    <citation type="submission" date="2025-09" db="UniProtKB">
        <authorList>
            <consortium name="Ensembl"/>
        </authorList>
    </citation>
    <scope>IDENTIFICATION</scope>
</reference>
<dbReference type="PROSITE" id="PS50026">
    <property type="entry name" value="EGF_3"/>
    <property type="match status" value="5"/>
</dbReference>
<feature type="domain" description="CUB" evidence="33">
    <location>
        <begin position="3284"/>
        <end position="3399"/>
    </location>
</feature>
<feature type="domain" description="CUB" evidence="33">
    <location>
        <begin position="1510"/>
        <end position="1619"/>
    </location>
</feature>
<comment type="caution">
    <text evidence="31">Lacks conserved residue(s) required for the propagation of feature annotation.</text>
</comment>
<reference evidence="35" key="2">
    <citation type="submission" date="2025-08" db="UniProtKB">
        <authorList>
            <consortium name="Ensembl"/>
        </authorList>
    </citation>
    <scope>IDENTIFICATION</scope>
</reference>
<dbReference type="CDD" id="cd00054">
    <property type="entry name" value="EGF_CA"/>
    <property type="match status" value="6"/>
</dbReference>
<dbReference type="GO" id="GO:0031419">
    <property type="term" value="F:cobalamin binding"/>
    <property type="evidence" value="ECO:0007669"/>
    <property type="project" value="UniProtKB-KW"/>
</dbReference>
<dbReference type="GeneTree" id="ENSGT00940000155299"/>
<feature type="domain" description="CUB" evidence="33">
    <location>
        <begin position="2693"/>
        <end position="2805"/>
    </location>
</feature>
<evidence type="ECO:0000256" key="1">
    <source>
        <dbReference type="ARBA" id="ARBA00004177"/>
    </source>
</evidence>
<evidence type="ECO:0000256" key="17">
    <source>
        <dbReference type="ARBA" id="ARBA00023157"/>
    </source>
</evidence>
<dbReference type="SUPFAM" id="SSF49854">
    <property type="entry name" value="Spermadhesin, CUB domain"/>
    <property type="match status" value="27"/>
</dbReference>
<feature type="domain" description="CUB" evidence="33">
    <location>
        <begin position="2570"/>
        <end position="2690"/>
    </location>
</feature>
<dbReference type="GO" id="GO:0042953">
    <property type="term" value="P:lipoprotein transport"/>
    <property type="evidence" value="ECO:0007669"/>
    <property type="project" value="Ensembl"/>
</dbReference>
<dbReference type="FunFam" id="2.10.25.10:FF:000260">
    <property type="entry name" value="Notch receptor 4"/>
    <property type="match status" value="1"/>
</dbReference>
<evidence type="ECO:0000313" key="36">
    <source>
        <dbReference type="Proteomes" id="UP000001074"/>
    </source>
</evidence>
<feature type="domain" description="CUB" evidence="33">
    <location>
        <begin position="2452"/>
        <end position="2565"/>
    </location>
</feature>
<evidence type="ECO:0000259" key="33">
    <source>
        <dbReference type="PROSITE" id="PS01180"/>
    </source>
</evidence>
<dbReference type="SUPFAM" id="SSF57184">
    <property type="entry name" value="Growth factor receptor domain"/>
    <property type="match status" value="1"/>
</dbReference>
<keyword evidence="13" id="KW-0106">Calcium</keyword>
<dbReference type="SMART" id="SM00042">
    <property type="entry name" value="CUB"/>
    <property type="match status" value="27"/>
</dbReference>
<feature type="disulfide bond" evidence="30">
    <location>
        <begin position="1620"/>
        <end position="1647"/>
    </location>
</feature>
<dbReference type="InterPro" id="IPR009030">
    <property type="entry name" value="Growth_fac_rcpt_cys_sf"/>
</dbReference>
<keyword evidence="10 32" id="KW-0732">Signal</keyword>
<feature type="domain" description="CUB" evidence="33">
    <location>
        <begin position="474"/>
        <end position="586"/>
    </location>
</feature>
<feature type="disulfide bond" evidence="31">
    <location>
        <begin position="458"/>
        <end position="467"/>
    </location>
</feature>
<dbReference type="Proteomes" id="UP000001074">
    <property type="component" value="Unassembled WGS sequence"/>
</dbReference>
<gene>
    <name evidence="35" type="primary">CUBN</name>
</gene>
<dbReference type="EMBL" id="AAPE02027086">
    <property type="status" value="NOT_ANNOTATED_CDS"/>
    <property type="molecule type" value="Genomic_DNA"/>
</dbReference>
<dbReference type="InterPro" id="IPR049883">
    <property type="entry name" value="NOTCH1_EGF-like"/>
</dbReference>
<reference evidence="35 36" key="1">
    <citation type="journal article" date="2011" name="Nature">
        <title>A high-resolution map of human evolutionary constraint using 29 mammals.</title>
        <authorList>
            <person name="Lindblad-Toh K."/>
            <person name="Garber M."/>
            <person name="Zuk O."/>
            <person name="Lin M.F."/>
            <person name="Parker B.J."/>
            <person name="Washietl S."/>
            <person name="Kheradpour P."/>
            <person name="Ernst J."/>
            <person name="Jordan G."/>
            <person name="Mauceli E."/>
            <person name="Ward L.D."/>
            <person name="Lowe C.B."/>
            <person name="Holloway A.K."/>
            <person name="Clamp M."/>
            <person name="Gnerre S."/>
            <person name="Alfoldi J."/>
            <person name="Beal K."/>
            <person name="Chang J."/>
            <person name="Clawson H."/>
            <person name="Cuff J."/>
            <person name="Di Palma F."/>
            <person name="Fitzgerald S."/>
            <person name="Flicek P."/>
            <person name="Guttman M."/>
            <person name="Hubisz M.J."/>
            <person name="Jaffe D.B."/>
            <person name="Jungreis I."/>
            <person name="Kent W.J."/>
            <person name="Kostka D."/>
            <person name="Lara M."/>
            <person name="Martins A.L."/>
            <person name="Massingham T."/>
            <person name="Moltke I."/>
            <person name="Raney B.J."/>
            <person name="Rasmussen M.D."/>
            <person name="Robinson J."/>
            <person name="Stark A."/>
            <person name="Vilella A.J."/>
            <person name="Wen J."/>
            <person name="Xie X."/>
            <person name="Zody M.C."/>
            <person name="Baldwin J."/>
            <person name="Bloom T."/>
            <person name="Chin C.W."/>
            <person name="Heiman D."/>
            <person name="Nicol R."/>
            <person name="Nusbaum C."/>
            <person name="Young S."/>
            <person name="Wilkinson J."/>
            <person name="Worley K.C."/>
            <person name="Kovar C.L."/>
            <person name="Muzny D.M."/>
            <person name="Gibbs R.A."/>
            <person name="Cree A."/>
            <person name="Dihn H.H."/>
            <person name="Fowler G."/>
            <person name="Jhangiani S."/>
            <person name="Joshi V."/>
            <person name="Lee S."/>
            <person name="Lewis L.R."/>
            <person name="Nazareth L.V."/>
            <person name="Okwuonu G."/>
            <person name="Santibanez J."/>
            <person name="Warren W.C."/>
            <person name="Mardis E.R."/>
            <person name="Weinstock G.M."/>
            <person name="Wilson R.K."/>
            <person name="Delehaunty K."/>
            <person name="Dooling D."/>
            <person name="Fronik C."/>
            <person name="Fulton L."/>
            <person name="Fulton B."/>
            <person name="Graves T."/>
            <person name="Minx P."/>
            <person name="Sodergren E."/>
            <person name="Birney E."/>
            <person name="Margulies E.H."/>
            <person name="Herrero J."/>
            <person name="Green E.D."/>
            <person name="Haussler D."/>
            <person name="Siepel A."/>
            <person name="Goldman N."/>
            <person name="Pollard K.S."/>
            <person name="Pedersen J.S."/>
            <person name="Lander E.S."/>
            <person name="Kellis M."/>
        </authorList>
    </citation>
    <scope>NUCLEOTIDE SEQUENCE [LARGE SCALE GENOMIC DNA]</scope>
</reference>
<evidence type="ECO:0000256" key="32">
    <source>
        <dbReference type="SAM" id="SignalP"/>
    </source>
</evidence>
<dbReference type="STRING" id="59463.ENSMLUP00000015416"/>
<keyword evidence="21" id="KW-0753">Steroid metabolism</keyword>
<evidence type="ECO:0000256" key="31">
    <source>
        <dbReference type="PROSITE-ProRule" id="PRU00076"/>
    </source>
</evidence>
<dbReference type="FunCoup" id="G1PVN9">
    <property type="interactions" value="56"/>
</dbReference>
<evidence type="ECO:0000256" key="27">
    <source>
        <dbReference type="ARBA" id="ARBA00037878"/>
    </source>
</evidence>
<keyword evidence="8" id="KW-0165">Cleavage on pair of basic residues</keyword>
<dbReference type="FunFam" id="2.60.120.290:FF:000005">
    <property type="entry name" value="Procollagen C-endopeptidase enhancer 1"/>
    <property type="match status" value="3"/>
</dbReference>
<evidence type="ECO:0000256" key="3">
    <source>
        <dbReference type="ARBA" id="ARBA00022475"/>
    </source>
</evidence>
<keyword evidence="19" id="KW-0168">Coated pit</keyword>
<keyword evidence="6" id="KW-0597">Phosphoprotein</keyword>
<feature type="domain" description="CUB" evidence="33">
    <location>
        <begin position="816"/>
        <end position="927"/>
    </location>
</feature>
<evidence type="ECO:0000256" key="5">
    <source>
        <dbReference type="ARBA" id="ARBA00022548"/>
    </source>
</evidence>
<dbReference type="FunFam" id="2.60.120.290:FF:000053">
    <property type="entry name" value="Cubilin"/>
    <property type="match status" value="1"/>
</dbReference>
<dbReference type="GO" id="GO:0070062">
    <property type="term" value="C:extracellular exosome"/>
    <property type="evidence" value="ECO:0007669"/>
    <property type="project" value="Ensembl"/>
</dbReference>
<feature type="disulfide bond" evidence="31">
    <location>
        <begin position="201"/>
        <end position="210"/>
    </location>
</feature>
<evidence type="ECO:0000256" key="25">
    <source>
        <dbReference type="ARBA" id="ARBA00023878"/>
    </source>
</evidence>
<feature type="signal peptide" evidence="32">
    <location>
        <begin position="1"/>
        <end position="23"/>
    </location>
</feature>
<dbReference type="FunFam" id="2.10.25.10:FF:000429">
    <property type="entry name" value="Cubilin"/>
    <property type="match status" value="1"/>
</dbReference>
<evidence type="ECO:0000256" key="28">
    <source>
        <dbReference type="ARBA" id="ARBA00049611"/>
    </source>
</evidence>
<dbReference type="GO" id="GO:0005765">
    <property type="term" value="C:lysosomal membrane"/>
    <property type="evidence" value="ECO:0007669"/>
    <property type="project" value="UniProtKB-SubCell"/>
</dbReference>
<keyword evidence="7" id="KW-0846">Cobalamin</keyword>
<dbReference type="SUPFAM" id="SSF57196">
    <property type="entry name" value="EGF/Laminin"/>
    <property type="match status" value="6"/>
</dbReference>
<feature type="domain" description="EGF-like" evidence="34">
    <location>
        <begin position="432"/>
        <end position="468"/>
    </location>
</feature>
<evidence type="ECO:0000256" key="22">
    <source>
        <dbReference type="ARBA" id="ARBA00023228"/>
    </source>
</evidence>
<feature type="disulfide bond" evidence="31">
    <location>
        <begin position="399"/>
        <end position="409"/>
    </location>
</feature>
<feature type="disulfide bond" evidence="30">
    <location>
        <begin position="3041"/>
        <end position="3068"/>
    </location>
</feature>
<dbReference type="FunFam" id="2.60.120.290:FF:000050">
    <property type="entry name" value="Cubilin"/>
    <property type="match status" value="1"/>
</dbReference>
<feature type="domain" description="CUB" evidence="33">
    <location>
        <begin position="708"/>
        <end position="815"/>
    </location>
</feature>
<evidence type="ECO:0000256" key="20">
    <source>
        <dbReference type="ARBA" id="ARBA00023180"/>
    </source>
</evidence>
<feature type="domain" description="CUB" evidence="33">
    <location>
        <begin position="1165"/>
        <end position="1277"/>
    </location>
</feature>
<dbReference type="FunFam" id="2.10.25.10:FF:000379">
    <property type="entry name" value="Cubilin"/>
    <property type="match status" value="1"/>
</dbReference>
<evidence type="ECO:0000256" key="24">
    <source>
        <dbReference type="ARBA" id="ARBA00023765"/>
    </source>
</evidence>
<dbReference type="Gene3D" id="2.60.120.290">
    <property type="entry name" value="Spermadhesin, CUB domain"/>
    <property type="match status" value="27"/>
</dbReference>
<keyword evidence="18" id="KW-1207">Sterol metabolism</keyword>
<evidence type="ECO:0000256" key="10">
    <source>
        <dbReference type="ARBA" id="ARBA00022729"/>
    </source>
</evidence>
<keyword evidence="5" id="KW-0153">Cholesterol metabolism</keyword>
<feature type="domain" description="EGF-like" evidence="34">
    <location>
        <begin position="132"/>
        <end position="168"/>
    </location>
</feature>
<feature type="domain" description="CUB" evidence="33">
    <location>
        <begin position="2336"/>
        <end position="2448"/>
    </location>
</feature>
<dbReference type="GO" id="GO:0005768">
    <property type="term" value="C:endosome"/>
    <property type="evidence" value="ECO:0007669"/>
    <property type="project" value="UniProtKB-SubCell"/>
</dbReference>
<feature type="domain" description="CUB" evidence="33">
    <location>
        <begin position="3041"/>
        <end position="3154"/>
    </location>
</feature>
<evidence type="ECO:0000256" key="21">
    <source>
        <dbReference type="ARBA" id="ARBA00023221"/>
    </source>
</evidence>
<feature type="domain" description="CUB" evidence="33">
    <location>
        <begin position="1620"/>
        <end position="1734"/>
    </location>
</feature>
<evidence type="ECO:0000256" key="8">
    <source>
        <dbReference type="ARBA" id="ARBA00022685"/>
    </source>
</evidence>
<dbReference type="FunFam" id="2.60.120.290:FF:000062">
    <property type="entry name" value="Cubilin"/>
    <property type="match status" value="1"/>
</dbReference>
<dbReference type="GO" id="GO:0038024">
    <property type="term" value="F:cargo receptor activity"/>
    <property type="evidence" value="ECO:0007669"/>
    <property type="project" value="Ensembl"/>
</dbReference>
<feature type="domain" description="CUB" evidence="33">
    <location>
        <begin position="1047"/>
        <end position="1161"/>
    </location>
</feature>
<keyword evidence="22" id="KW-0458">Lysosome</keyword>
<dbReference type="GO" id="GO:0005509">
    <property type="term" value="F:calcium ion binding"/>
    <property type="evidence" value="ECO:0007669"/>
    <property type="project" value="InterPro"/>
</dbReference>
<sequence length="3629" mass="397547">VRNMSSSFRWSVVILLTFAKSDGETGRLELQSQTRITDLQQPRMATERGNLVFLTGSAQNIEFKTGSLGKIKLNDEDLGECLQQIQKNKDDIADLKRSAGGLPQNISSQIHQLNSKFVDLERKVQSLQQTVDKKVCSSNPCQNGGTCLNLHDSFFCICPSQWKGPLCSADVNECEIYAGTPFGCQNGATCINTVGSYSCLCSPETHGPQCASKYDDCEAGSKALCVHGICEDQVRIQAGQPKYSCICDAGWTSPQNSSACTLDRDECNLWPAPCSELVQCFNTPGSFYCGACPTGWQGNGYYCQDVNECETNNGGCSVAPPVECVNTPGSFHCQACPPGYQGDGRVCTLIDVCSVNNGGCHPQASCSPGPGSLPFCTCLPGYTGNGFGPNGCVQLSNMCLSRPCLNGQCIDTVSGYLCKCESGWAGINCTENINECLSNPCLNGGTCVDGINAFSCECTRFWTGFLCQIPQQVCGGSLSGVNGSFSYKSPDVGYVHDVNCFWVVRTEERKVLRITFTFFQLESVSNCPHEFLQIHDGDSSAAFQLGRFCGSSTPHELLSSDNALYFHFYSEHLRNERGFTIRWETQQPECGGILTGTYGSIKSPGYPGNYPPGRDCVWRVITSPGLVITFAFGTLSLEHHDDCSKDYLEIRDGPLSQDPVLGKFCTTLSAPPLQTTGPFARVHFHSDDQISDQGFYITYLTSPSDPPCGGNYTDPEGVLSLDLNGPFTQNKHCIYVIQQPLGEQIQVNFTHVELEGQSGCSPSYIEVRDDDTLLGKVCGNETLSHIKSITNSIWIRFIIDASVEKAGFSAVYQVACGGELTGEGVIRSPYYPNVYPGERICRWAIHQPQSQVVLLNFTGFEIGSSAHCDTDYIEIGSSSILGSTENKKYCGTDIPLLITSVYNFLHVIFVKSSSTENHGFMAKFSTKDLACGKTLTEPTGIIQSPGHPNIYPHGISCTWYISVQPGFLINLIFRRFHLEFHYNCTSDYLEVYDTGSGTSLGRYCGKSVPPSLISSNSSLTLVFVADSDLAYEGFLIEYESTNASAVCLKDYTEESGTFTSPNFPNNYPNNWKCIYRITVGTSQQIALHFTNFSLEEEFGGKCLGDFVEIKDGGYETSPLLGKYCGSTTPPRIISHSNKLWLQFKSDIVVSSSGFSAYWDGSLTGCGGNLTTPTGTFTSPNYPMPYYHSSECYWWLKASQGSPFELEFEEFHLEHHPNCTLDYLAVYDGPSTSSHLLTQLCGNEKPPLIRSSGDSMFLKLRTDEHQQGGGFLAKYHQTCENVMIVNRTYGILESIHYPNPYSDNQRCNWTIQATTGNTVNYTFLEFELENHLNCSHDYLELYDGSRRIGRYCGADMPPSGSTAGSVLQVLFHTDGVGNKEKGFQMQWFVHGCGAELSGAMGSFSSPGYPNTYPPSKECIWYIHTAPGSSIQLTIHDFDVEYHESCGFDVLEIYGGPDFHSPRIAQLCTRRSPENPMQVSSTGHELAIRFKTDSMVSGRGFNVSWQAVPGGCGGIFQAPSGEIHSPNYPSPYRSNTDCSWVIRAERNHRVLLNFTDFDLEPQDSCIIAYDGLSSATTRLARACGRQQLTNPITSSGNSLFVRFQSGPSRQSRGFQAHFRQVCGGYILTDSFDTISSPLFPAKYPDNQNCSWIIQAQPPFNHITLSFTHFGLESSTTCTQDFLEILDGNYDDAPLRGRYCGTSMPHPITSFSNALTLRFISDSSVSFGGFHATYAASSSACGGDFHMAEGTFDSPGYPEVYPSNVECVWNIVSSPGNRLQLSFITFQLEDSQDCSRDFVEIRAENATGHLVGRYCGNTLPLNYSSIVEHSLWIRFVSDGSGSGTGFQATFANIFGNDNIVGTHGKVASPLWPGNYPHNSDYQWIVNVNASQVVHGRILEMDIESTHNCYYDKLRIYDGAGIHSRPIGTYCGAQTDSFSSTGSSLTFQFSSDSSVSGKGFLLEWFAVDAAVGPLPTIATGACGGFLRTGEAPAFLFSPGWPQNYGNRADCVWLIQAPDSTVELNILSLDIESHGTCNYDKLVIRDGDNNMAQQLAVLCGREIPGPIRSTGEYMWLRFTSDFSVTRAGFNASFHKSCGGYLHANRGIITSPNYPETYPPNLNCSWHVLVQSGLTIAVHFEQPFQIANGDSSCNEGDYLGLRNGPDISSPPMGPHGGNGHFCGSRPSSTLFTSDHQMFVQFISDNSNGGQGFKIRYEAKSLACGGNIYIHDVDSVGYVTSPNHPDNYPQHADCIWLIAAPPGKLIRLQFEDQFNIEVTPNCTSNYLELRDGADSNAPIISKLCGTSLPRSQLSSGEVIYLRFRSDNNSTHVGFKAKYSIAQCGGTLTGQSGVIQSVGYPTLAYSDNLLCEWHLRGPSGHYLTIHFEDFNLQNSSGCEKDFVEIWENHTSGNLLGRYCGNIIPDSVDTSSNVALVRFVTDDSLTASGFRLRFESSLEECGGDLQGPTGTFTSPNYPNPNPHGRICEWRITVQEGRQVTLTFNNLRLEAHPSCNSERVTVFNGIRSNSPVLGKLCSSVNISDEIKSSGNTMKVIYFTDGSRPYGGFSASYTSSEDAVCGGALTNSPEGNFTSPGYNGVSNYSRNLNCEWTLSNPNQGNSSIYIHFENFYLESHQDCQFDVLEFRVGNADGPLIWRLCGPVASTVPLVIPYSQVWIHFVTNERVEHTIDKNFHNVTNLISDCGGIQTGESGVITSPNYPASYDSLTHCAWLLEVPQGDTITLTFSDFDIESQSTCAWDSVTVRNGGSPGSPIIGHYCGTSSPSPIQSGSNQLVVIFNSDHSVQNGGFYATWSMHTLGCGGILHSDNGTIRSPHWPQNFPENSRCSWTVITHESNHLEISFDNNFLIPSGDGQCHNSFVKVWAGTEEMDKALLATSCGNVAPGAIITPRNAFTAVFQSQEAPAPGFSASFVSRCGSNFTKPSGYIISPNYPKQYDNNMNCTYFIEANPLSVVFLTFVSFHLEARSAVTGSCDNDGLHIIRGHSVASTPFATVCGDEVLSPVTISGPVLLNFYSNSHTTDFGFKLSYQITSCGGVFNFSTGIIKSPAYSYSDYPNNMYCLYNITVRDNKVILLKFTHFDVALSTSCSQDYLAIYDGYNISDPLLGKFCGSKLPPNVKSSNNSMLLVFKTDAFQTARGWVITFRQTLDTGPQQGCGGYLTGSNSTFASPDSDANGRYDKNLNCIWFIIAPVNKLIKLTFNTFALESASALQRCIYDYVKLYDGESENAKLAGTFCGSTVPAPFVSSGNFLTVQFVSDISLEREGFNATYTFINMICGGTYNATWTPQNISSPNASNPDVPLSTCTWVFEAPPHQQVEITVWAFQLQSRDCHQNYLEFQDTPESSGNARIHLCGRNATAVPTFYSSMSTAIVIFKSEVFNDNSRVSFTYQIAGCNRNYKKAFGNLKSPGWPANYNNDMDCTVTLTAPQNHSISLFFHSFGIEDSSECRHDFLEVRNGSDSSSPLLGTYCGTLLPNPIFSQNNELYLRFKSDSATSSRGYEIIWTSSPSGCGGTLYGDHGSFTSPGYPGTYPNHTHCEWAITAPAGRLVTVNFYFISIDDPGDCVQNYLILYDGPDVNSPSSGPYCGTDTNIAPFVASSHRVFIEFHAEYAVRPSAIQLTWDS</sequence>
<feature type="domain" description="CUB" evidence="33">
    <location>
        <begin position="2924"/>
        <end position="3039"/>
    </location>
</feature>
<feature type="domain" description="CUB" evidence="33">
    <location>
        <begin position="3163"/>
        <end position="3280"/>
    </location>
</feature>
<feature type="domain" description="CUB" evidence="33">
    <location>
        <begin position="2217"/>
        <end position="2334"/>
    </location>
</feature>
<dbReference type="EMBL" id="AAPE02027085">
    <property type="status" value="NOT_ANNOTATED_CDS"/>
    <property type="molecule type" value="Genomic_DNA"/>
</dbReference>
<feature type="domain" description="CUB" evidence="33">
    <location>
        <begin position="3517"/>
        <end position="3629"/>
    </location>
</feature>
<dbReference type="PROSITE" id="PS00010">
    <property type="entry name" value="ASX_HYDROXYL"/>
    <property type="match status" value="4"/>
</dbReference>
<comment type="function">
    <text evidence="28">Endocytic receptor which plays a role in lipoprotein, vitamin and iron metabolism by facilitating their uptake. Acts together with LRP2 to mediate endocytosis of high-density lipoproteins, GC, hemoglobin, ALB, TF and SCGB1A1. Acts together with AMN to mediate endocytosis of the CBLIF-cobalamin complex. Binds to ALB, MB, Kappa and lambda-light chains, TF, hemoglobin, GC, SCGB1A1, APOA1, high density lipoprotein, and the CBLIF-cobalamin complex. Ligand binding requires calcium. Serves as important transporter in several absorptive epithelia, including intestine, renal proximal tubules and embryonic yolk sac. May play an important role in the development of the peri-implantation embryo through internalization of APOA1 and cholesterol. Binds to LGALS3 at the maternal-fetal interface.</text>
</comment>
<evidence type="ECO:0000256" key="14">
    <source>
        <dbReference type="ARBA" id="ARBA00022927"/>
    </source>
</evidence>
<dbReference type="FunFam" id="2.60.120.290:FF:000018">
    <property type="entry name" value="cubilin"/>
    <property type="match status" value="6"/>
</dbReference>
<dbReference type="GO" id="GO:0030139">
    <property type="term" value="C:endocytic vesicle"/>
    <property type="evidence" value="ECO:0007669"/>
    <property type="project" value="Ensembl"/>
</dbReference>
<dbReference type="EMBL" id="AAPE02027087">
    <property type="status" value="NOT_ANNOTATED_CDS"/>
    <property type="molecule type" value="Genomic_DNA"/>
</dbReference>
<dbReference type="FunFam" id="2.10.25.10:FF:000554">
    <property type="entry name" value="Cubilin"/>
    <property type="match status" value="1"/>
</dbReference>
<dbReference type="InterPro" id="IPR035914">
    <property type="entry name" value="Sperma_CUB_dom_sf"/>
</dbReference>
<comment type="subunit">
    <text evidence="29">Interacts with AMN. Component of the cubam complex composed of one CUBN trimer and one AMN chain. The cubam complex can dimerize. Interacts with LRP2 in a dual-receptor complex in a calcium-dependent manner. Found in a complex with PID1/PCLI1, LRP1 and CUBNI. Interacts with LRP1 and PID1/PCLI1.</text>
</comment>
<feature type="domain" description="CUB" evidence="33">
    <location>
        <begin position="1391"/>
        <end position="1506"/>
    </location>
</feature>
<dbReference type="EMBL" id="AAPE02027089">
    <property type="status" value="NOT_ANNOTATED_CDS"/>
    <property type="molecule type" value="Genomic_DNA"/>
</dbReference>
<evidence type="ECO:0000256" key="11">
    <source>
        <dbReference type="ARBA" id="ARBA00022737"/>
    </source>
</evidence>
<keyword evidence="3" id="KW-1003">Cell membrane</keyword>
<dbReference type="GO" id="GO:0005783">
    <property type="term" value="C:endoplasmic reticulum"/>
    <property type="evidence" value="ECO:0007669"/>
    <property type="project" value="Ensembl"/>
</dbReference>
<feature type="domain" description="CUB" evidence="33">
    <location>
        <begin position="1978"/>
        <end position="2091"/>
    </location>
</feature>
<keyword evidence="11" id="KW-0677">Repeat</keyword>
<feature type="domain" description="CUB" evidence="33">
    <location>
        <begin position="590"/>
        <end position="702"/>
    </location>
</feature>
<organism evidence="35 36">
    <name type="scientific">Myotis lucifugus</name>
    <name type="common">Little brown bat</name>
    <dbReference type="NCBI Taxonomy" id="59463"/>
    <lineage>
        <taxon>Eukaryota</taxon>
        <taxon>Metazoa</taxon>
        <taxon>Chordata</taxon>
        <taxon>Craniata</taxon>
        <taxon>Vertebrata</taxon>
        <taxon>Euteleostomi</taxon>
        <taxon>Mammalia</taxon>
        <taxon>Eutheria</taxon>
        <taxon>Laurasiatheria</taxon>
        <taxon>Chiroptera</taxon>
        <taxon>Yangochiroptera</taxon>
        <taxon>Vespertilionidae</taxon>
        <taxon>Myotis</taxon>
    </lineage>
</organism>
<dbReference type="PROSITE" id="PS00022">
    <property type="entry name" value="EGF_1"/>
    <property type="match status" value="4"/>
</dbReference>
<dbReference type="InterPro" id="IPR018097">
    <property type="entry name" value="EGF_Ca-bd_CS"/>
</dbReference>
<evidence type="ECO:0000256" key="9">
    <source>
        <dbReference type="ARBA" id="ARBA00022723"/>
    </source>
</evidence>
<feature type="disulfide bond" evidence="31">
    <location>
        <begin position="420"/>
        <end position="429"/>
    </location>
</feature>
<dbReference type="OMA" id="RGFTVRW"/>
<keyword evidence="23" id="KW-0170">Cobalt</keyword>
<keyword evidence="9" id="KW-0479">Metal-binding</keyword>
<evidence type="ECO:0000256" key="30">
    <source>
        <dbReference type="PROSITE-ProRule" id="PRU00059"/>
    </source>
</evidence>
<dbReference type="Gene3D" id="2.10.25.10">
    <property type="entry name" value="Laminin"/>
    <property type="match status" value="7"/>
</dbReference>
<evidence type="ECO:0000256" key="2">
    <source>
        <dbReference type="ARBA" id="ARBA00022448"/>
    </source>
</evidence>
<evidence type="ECO:0000259" key="34">
    <source>
        <dbReference type="PROSITE" id="PS50026"/>
    </source>
</evidence>
<dbReference type="GO" id="GO:0005905">
    <property type="term" value="C:clathrin-coated pit"/>
    <property type="evidence" value="ECO:0007669"/>
    <property type="project" value="UniProtKB-KW"/>
</dbReference>
<dbReference type="PROSITE" id="PS01186">
    <property type="entry name" value="EGF_2"/>
    <property type="match status" value="1"/>
</dbReference>
<feature type="domain" description="CUB" evidence="33">
    <location>
        <begin position="1738"/>
        <end position="1850"/>
    </location>
</feature>
<keyword evidence="2" id="KW-0813">Transport</keyword>
<evidence type="ECO:0000256" key="12">
    <source>
        <dbReference type="ARBA" id="ARBA00022753"/>
    </source>
</evidence>
<feature type="domain" description="EGF-like" evidence="34">
    <location>
        <begin position="170"/>
        <end position="211"/>
    </location>
</feature>
<keyword evidence="4 31" id="KW-0245">EGF-like domain</keyword>
<dbReference type="FunFam" id="2.60.120.290:FF:000047">
    <property type="entry name" value="Cubilin"/>
    <property type="match status" value="1"/>
</dbReference>
<keyword evidence="36" id="KW-1185">Reference proteome</keyword>
<evidence type="ECO:0000256" key="23">
    <source>
        <dbReference type="ARBA" id="ARBA00023285"/>
    </source>
</evidence>
<dbReference type="Ensembl" id="ENSMLUT00000016915.2">
    <property type="protein sequence ID" value="ENSMLUP00000015416.2"/>
    <property type="gene ID" value="ENSMLUG00000016887.2"/>
</dbReference>
<feature type="domain" description="CUB" evidence="33">
    <location>
        <begin position="1852"/>
        <end position="1963"/>
    </location>
</feature>
<dbReference type="FunFam" id="2.10.25.10:FF:000633">
    <property type="entry name" value="cubilin"/>
    <property type="match status" value="1"/>
</dbReference>
<feature type="domain" description="CUB" evidence="33">
    <location>
        <begin position="2092"/>
        <end position="2213"/>
    </location>
</feature>
<dbReference type="GO" id="GO:0042803">
    <property type="term" value="F:protein homodimerization activity"/>
    <property type="evidence" value="ECO:0007669"/>
    <property type="project" value="Ensembl"/>
</dbReference>
<dbReference type="CDD" id="cd22201">
    <property type="entry name" value="cubilin_NTD"/>
    <property type="match status" value="1"/>
</dbReference>
<dbReference type="GO" id="GO:0009235">
    <property type="term" value="P:cobalamin metabolic process"/>
    <property type="evidence" value="ECO:0007669"/>
    <property type="project" value="Ensembl"/>
</dbReference>
<evidence type="ECO:0000256" key="18">
    <source>
        <dbReference type="ARBA" id="ARBA00023166"/>
    </source>
</evidence>
<dbReference type="EMBL" id="AAPE02027084">
    <property type="status" value="NOT_ANNOTATED_CDS"/>
    <property type="molecule type" value="Genomic_DNA"/>
</dbReference>
<name>G1PVN9_MYOLU</name>